<dbReference type="PATRIC" id="fig|220754.4.peg.2840"/>
<feature type="domain" description="Tail spike" evidence="1">
    <location>
        <begin position="108"/>
        <end position="336"/>
    </location>
</feature>
<sequence>MQPKIIFLDSQSSIPIAELNFEGEKTFTEAVHEQTEDGTNTFSFKMDDDIPESAMVRKRVRFLIPADREGWQEFICYDAVGQMSIRKKRVYAKGAEFELNKLKNVPPARHEGFTLRQYLGVATSGTFYNIGLIESSIIRTMTFDKHLGGLDFISQVATEFGVELIFRVEVIQNRVYRFIDAVKKQGNQRGKELEYGKDLMEFEHRTHTERIVTGLICIGPEREDGSRYEVMVYDEDAYQRWNVDKLHLIERYEPETEDQNMSRARLEQLGKMELKKRIDAVDEYIVTDAVLEKGYLGDPIKVKNIKYNPPLYAEARILGVKRWLGTKKSREHLIGNVVIRKQSEVRLAARQIQQMYGYKQIKSPIPPPGQSNTTWLDTSKSIPVPKTFNFDTDLWEKYAPTDAEEIGGIKIGKQYNGVSFSPERGVVSDRTDQLVETYLNATDGIGINARASISDVFKPVFYVNESGDLIFAGVMRGANAYFGGEDNKDGIFVVSGADGIPVAEINAALGRYYFPQLDVGELHAPNIVEYADYRDEPLIIRVAAESTSGISEPSDDNTGESWASPLLTVNEALRRVPLCFKGTVEILWAYGQEFNEEIEVSGFTGGGTLVLRNSAPSTTNPTLNGSVNILSNSNFIEWRDIDVNSTNDYAGIFCRGTQGKILDCVINGSTANTTNAININTGADFEIINVRMDNCKTAVRASYGGGAYVSNCRGTISEYAFIAFGHSVIAGADTAPTAGISNFLEIRGGQVTGTWSFPTPEPPPAPKPVTKKLTLSARSDSGTWRSDFGGKWDMDPNNYLYAVTQGKYSAYGPFTGAWFFGSTLSSTVSGKTIKSIRVKAKRLSGGSGGFISVKFRPHTSTTRPSGNVNFQSPITSVGFSTGQEKWITLSKSFHAGFENGTYKGIGISNGSSGYAKMSNKATIEITYE</sequence>
<dbReference type="AlphaFoldDB" id="A0A0C2VNX5"/>
<dbReference type="NCBIfam" id="TIGR01665">
    <property type="entry name" value="put_anti_recept"/>
    <property type="match status" value="1"/>
</dbReference>
<protein>
    <recommendedName>
        <fullName evidence="1">Tail spike domain-containing protein</fullName>
    </recommendedName>
</protein>
<reference evidence="2 3" key="1">
    <citation type="submission" date="2015-01" db="EMBL/GenBank/DDBJ databases">
        <title>Jeotgalibacillus campisalis genome sequencing.</title>
        <authorList>
            <person name="Goh K.M."/>
            <person name="Chan K.-G."/>
            <person name="Yaakop A.S."/>
            <person name="Ee R."/>
            <person name="Gan H.M."/>
            <person name="Chan C.S."/>
        </authorList>
    </citation>
    <scope>NUCLEOTIDE SEQUENCE [LARGE SCALE GENOMIC DNA]</scope>
    <source>
        <strain evidence="2 3">SF-57</strain>
    </source>
</reference>
<dbReference type="InterPro" id="IPR007119">
    <property type="entry name" value="Phage_tail_spike_N"/>
</dbReference>
<dbReference type="OrthoDB" id="2240714at2"/>
<organism evidence="2 3">
    <name type="scientific">Jeotgalibacillus campisalis</name>
    <dbReference type="NCBI Taxonomy" id="220754"/>
    <lineage>
        <taxon>Bacteria</taxon>
        <taxon>Bacillati</taxon>
        <taxon>Bacillota</taxon>
        <taxon>Bacilli</taxon>
        <taxon>Bacillales</taxon>
        <taxon>Caryophanaceae</taxon>
        <taxon>Jeotgalibacillus</taxon>
    </lineage>
</organism>
<dbReference type="RefSeq" id="WP_041059713.1">
    <property type="nucleotide sequence ID" value="NZ_JXRR01000017.1"/>
</dbReference>
<evidence type="ECO:0000313" key="2">
    <source>
        <dbReference type="EMBL" id="KIL46151.1"/>
    </source>
</evidence>
<comment type="caution">
    <text evidence="2">The sequence shown here is derived from an EMBL/GenBank/DDBJ whole genome shotgun (WGS) entry which is preliminary data.</text>
</comment>
<evidence type="ECO:0000259" key="1">
    <source>
        <dbReference type="Pfam" id="PF06605"/>
    </source>
</evidence>
<dbReference type="EMBL" id="JXRR01000017">
    <property type="protein sequence ID" value="KIL46151.1"/>
    <property type="molecule type" value="Genomic_DNA"/>
</dbReference>
<gene>
    <name evidence="2" type="ORF">KR50_28260</name>
</gene>
<accession>A0A0C2VNX5</accession>
<name>A0A0C2VNX5_9BACL</name>
<keyword evidence="3" id="KW-1185">Reference proteome</keyword>
<evidence type="ECO:0000313" key="3">
    <source>
        <dbReference type="Proteomes" id="UP000031972"/>
    </source>
</evidence>
<dbReference type="Proteomes" id="UP000031972">
    <property type="component" value="Unassembled WGS sequence"/>
</dbReference>
<dbReference type="Pfam" id="PF06605">
    <property type="entry name" value="Prophage_tail"/>
    <property type="match status" value="1"/>
</dbReference>
<proteinExistence type="predicted"/>
<dbReference type="InterPro" id="IPR010572">
    <property type="entry name" value="Tail_dom"/>
</dbReference>